<comment type="subcellular location">
    <subcellularLocation>
        <location evidence="1">Cell inner membrane</location>
        <topology evidence="1">Peripheral membrane protein</topology>
        <orientation evidence="1">Cytoplasmic side</orientation>
    </subcellularLocation>
</comment>
<evidence type="ECO:0000256" key="13">
    <source>
        <dbReference type="ARBA" id="ARBA00049201"/>
    </source>
</evidence>
<accession>A0A562BMG1</accession>
<reference evidence="14 15" key="1">
    <citation type="submission" date="2019-07" db="EMBL/GenBank/DDBJ databases">
        <title>Genome sequencing of lignin-degrading bacterial isolates.</title>
        <authorList>
            <person name="Gladden J."/>
        </authorList>
    </citation>
    <scope>NUCLEOTIDE SEQUENCE [LARGE SCALE GENOMIC DNA]</scope>
    <source>
        <strain evidence="14 15">J11</strain>
    </source>
</reference>
<organism evidence="14 15">
    <name type="scientific">Cupriavidus gilardii J11</name>
    <dbReference type="NCBI Taxonomy" id="936133"/>
    <lineage>
        <taxon>Bacteria</taxon>
        <taxon>Pseudomonadati</taxon>
        <taxon>Pseudomonadota</taxon>
        <taxon>Betaproteobacteria</taxon>
        <taxon>Burkholderiales</taxon>
        <taxon>Burkholderiaceae</taxon>
        <taxon>Cupriavidus</taxon>
    </lineage>
</organism>
<protein>
    <recommendedName>
        <fullName evidence="11">Lipopolysaccharide heptosyltransferase 1</fullName>
        <ecNumber evidence="10">2.4.99.23</ecNumber>
    </recommendedName>
    <alternativeName>
        <fullName evidence="12">ADP-heptose:lipopolysaccharide heptosyltransferase I</fullName>
    </alternativeName>
</protein>
<evidence type="ECO:0000256" key="11">
    <source>
        <dbReference type="ARBA" id="ARBA00044190"/>
    </source>
</evidence>
<dbReference type="EMBL" id="VLJN01000013">
    <property type="protein sequence ID" value="TWG86417.1"/>
    <property type="molecule type" value="Genomic_DNA"/>
</dbReference>
<proteinExistence type="inferred from homology"/>
<dbReference type="PANTHER" id="PTHR30160:SF19">
    <property type="entry name" value="LIPOPOLYSACCHARIDE HEPTOSYLTRANSFERASE 1"/>
    <property type="match status" value="1"/>
</dbReference>
<evidence type="ECO:0000256" key="4">
    <source>
        <dbReference type="ARBA" id="ARBA00022519"/>
    </source>
</evidence>
<gene>
    <name evidence="14" type="ORF">L602_002000000220</name>
</gene>
<evidence type="ECO:0000256" key="12">
    <source>
        <dbReference type="ARBA" id="ARBA00044330"/>
    </source>
</evidence>
<keyword evidence="4" id="KW-0997">Cell inner membrane</keyword>
<dbReference type="GO" id="GO:0005886">
    <property type="term" value="C:plasma membrane"/>
    <property type="evidence" value="ECO:0007669"/>
    <property type="project" value="UniProtKB-SubCell"/>
</dbReference>
<dbReference type="CDD" id="cd03789">
    <property type="entry name" value="GT9_LPS_heptosyltransferase"/>
    <property type="match status" value="1"/>
</dbReference>
<dbReference type="PANTHER" id="PTHR30160">
    <property type="entry name" value="TETRAACYLDISACCHARIDE 4'-KINASE-RELATED"/>
    <property type="match status" value="1"/>
</dbReference>
<dbReference type="EC" id="2.4.99.23" evidence="10"/>
<dbReference type="SUPFAM" id="SSF53756">
    <property type="entry name" value="UDP-Glycosyltransferase/glycogen phosphorylase"/>
    <property type="match status" value="1"/>
</dbReference>
<evidence type="ECO:0000256" key="3">
    <source>
        <dbReference type="ARBA" id="ARBA00022475"/>
    </source>
</evidence>
<dbReference type="AlphaFoldDB" id="A0A562BMG1"/>
<evidence type="ECO:0000256" key="8">
    <source>
        <dbReference type="ARBA" id="ARBA00023136"/>
    </source>
</evidence>
<evidence type="ECO:0000256" key="10">
    <source>
        <dbReference type="ARBA" id="ARBA00044041"/>
    </source>
</evidence>
<dbReference type="InterPro" id="IPR011908">
    <property type="entry name" value="LipoPS_heptosylTferase-I"/>
</dbReference>
<dbReference type="GO" id="GO:0009244">
    <property type="term" value="P:lipopolysaccharide core region biosynthetic process"/>
    <property type="evidence" value="ECO:0007669"/>
    <property type="project" value="InterPro"/>
</dbReference>
<evidence type="ECO:0000256" key="6">
    <source>
        <dbReference type="ARBA" id="ARBA00022679"/>
    </source>
</evidence>
<evidence type="ECO:0000256" key="5">
    <source>
        <dbReference type="ARBA" id="ARBA00022676"/>
    </source>
</evidence>
<dbReference type="Pfam" id="PF01075">
    <property type="entry name" value="Glyco_transf_9"/>
    <property type="match status" value="1"/>
</dbReference>
<dbReference type="GO" id="GO:0005829">
    <property type="term" value="C:cytosol"/>
    <property type="evidence" value="ECO:0007669"/>
    <property type="project" value="TreeGrafter"/>
</dbReference>
<sequence length="384" mass="42376">MHSCRSDVPPAPGVLAAAAWREDGPDVSAAARAPMPVVAVLPERPRILIVKVSSLGDVVHNMPLVHDLRARWPQCDIDWVVEEGYAELVRLLPQVRRVIPFALRRWRKGLLTNEVWHELGEFRRALRQDAYDAVIETQGLLKTAVVSRIARRRSGAPVVGLANATQGSGYEPAARLFYTEPVGVPLRTHSVQRSRLLGAALTGLAPAEPPRFFGEEARTLHVGDTLWSDLPARYAVCFHATAGARKRWPLEHWHELGRRLFAEGLAVMLPWGNEAERQAAERIAAGVPGARVLPRFSVMQGFGLINRAELVVGVDTGLVHIAAALCRPTVEIYTATWRWKTEGYWSERIANVGDDGAPPTVDEVHAAARRVRGLPPEGWEGREA</sequence>
<evidence type="ECO:0000313" key="14">
    <source>
        <dbReference type="EMBL" id="TWG86417.1"/>
    </source>
</evidence>
<dbReference type="Proteomes" id="UP000318141">
    <property type="component" value="Unassembled WGS sequence"/>
</dbReference>
<dbReference type="InterPro" id="IPR002201">
    <property type="entry name" value="Glyco_trans_9"/>
</dbReference>
<evidence type="ECO:0000256" key="1">
    <source>
        <dbReference type="ARBA" id="ARBA00004515"/>
    </source>
</evidence>
<dbReference type="GO" id="GO:0008713">
    <property type="term" value="F:ADP-heptose-lipopolysaccharide heptosyltransferase activity"/>
    <property type="evidence" value="ECO:0007669"/>
    <property type="project" value="TreeGrafter"/>
</dbReference>
<comment type="catalytic activity">
    <reaction evidence="13">
        <text>an alpha-Kdo-(2-&gt;4)-alpha-Kdo-(2-&gt;6)-lipid A + ADP-L-glycero-beta-D-manno-heptose = an L-alpha-D-Hep-(1-&gt;5)-[alpha-Kdo-(2-&gt;4)]-alpha-Kdo-(2-&gt;6)-lipid A + ADP + H(+)</text>
        <dbReference type="Rhea" id="RHEA:74067"/>
        <dbReference type="ChEBI" id="CHEBI:15378"/>
        <dbReference type="ChEBI" id="CHEBI:61506"/>
        <dbReference type="ChEBI" id="CHEBI:176431"/>
        <dbReference type="ChEBI" id="CHEBI:193068"/>
        <dbReference type="ChEBI" id="CHEBI:456216"/>
        <dbReference type="EC" id="2.4.99.23"/>
    </reaction>
</comment>
<keyword evidence="6 14" id="KW-0808">Transferase</keyword>
<comment type="pathway">
    <text evidence="2">Bacterial outer membrane biogenesis; LPS core biosynthesis.</text>
</comment>
<keyword evidence="3" id="KW-1003">Cell membrane</keyword>
<comment type="similarity">
    <text evidence="9">Belongs to the glycosyltransferase 9 family.</text>
</comment>
<name>A0A562BMG1_9BURK</name>
<evidence type="ECO:0000313" key="15">
    <source>
        <dbReference type="Proteomes" id="UP000318141"/>
    </source>
</evidence>
<dbReference type="InterPro" id="IPR051199">
    <property type="entry name" value="LPS_LOS_Heptosyltrfase"/>
</dbReference>
<keyword evidence="8" id="KW-0472">Membrane</keyword>
<keyword evidence="5" id="KW-0328">Glycosyltransferase</keyword>
<dbReference type="Gene3D" id="3.40.50.2000">
    <property type="entry name" value="Glycogen Phosphorylase B"/>
    <property type="match status" value="2"/>
</dbReference>
<evidence type="ECO:0000256" key="9">
    <source>
        <dbReference type="ARBA" id="ARBA00043995"/>
    </source>
</evidence>
<dbReference type="NCBIfam" id="TIGR02193">
    <property type="entry name" value="heptsyl_trn_I"/>
    <property type="match status" value="1"/>
</dbReference>
<comment type="caution">
    <text evidence="14">The sequence shown here is derived from an EMBL/GenBank/DDBJ whole genome shotgun (WGS) entry which is preliminary data.</text>
</comment>
<keyword evidence="7" id="KW-0448">Lipopolysaccharide biosynthesis</keyword>
<evidence type="ECO:0000256" key="2">
    <source>
        <dbReference type="ARBA" id="ARBA00004713"/>
    </source>
</evidence>
<evidence type="ECO:0000256" key="7">
    <source>
        <dbReference type="ARBA" id="ARBA00022985"/>
    </source>
</evidence>
<keyword evidence="15" id="KW-1185">Reference proteome</keyword>